<reference evidence="1 2" key="2">
    <citation type="submission" date="2018-11" db="EMBL/GenBank/DDBJ databases">
        <authorList>
            <consortium name="Pathogen Informatics"/>
        </authorList>
    </citation>
    <scope>NUCLEOTIDE SEQUENCE [LARGE SCALE GENOMIC DNA]</scope>
</reference>
<dbReference type="WBParaSite" id="BPAG_0000132801-mRNA-1">
    <property type="protein sequence ID" value="BPAG_0000132801-mRNA-1"/>
    <property type="gene ID" value="BPAG_0000132801"/>
</dbReference>
<organism evidence="3">
    <name type="scientific">Brugia pahangi</name>
    <name type="common">Filarial nematode worm</name>
    <dbReference type="NCBI Taxonomy" id="6280"/>
    <lineage>
        <taxon>Eukaryota</taxon>
        <taxon>Metazoa</taxon>
        <taxon>Ecdysozoa</taxon>
        <taxon>Nematoda</taxon>
        <taxon>Chromadorea</taxon>
        <taxon>Rhabditida</taxon>
        <taxon>Spirurina</taxon>
        <taxon>Spiruromorpha</taxon>
        <taxon>Filarioidea</taxon>
        <taxon>Onchocercidae</taxon>
        <taxon>Brugia</taxon>
    </lineage>
</organism>
<dbReference type="AlphaFoldDB" id="A0A0N4SZU2"/>
<reference evidence="3" key="1">
    <citation type="submission" date="2017-02" db="UniProtKB">
        <authorList>
            <consortium name="WormBaseParasite"/>
        </authorList>
    </citation>
    <scope>IDENTIFICATION</scope>
</reference>
<evidence type="ECO:0000313" key="1">
    <source>
        <dbReference type="EMBL" id="VDN82515.1"/>
    </source>
</evidence>
<sequence length="38" mass="4499">MFLLIHRGQIIEELIHFITCTLIFLKTKYLNIPIPQST</sequence>
<accession>A0A0N4SZU2</accession>
<protein>
    <submittedName>
        <fullName evidence="1 3">Uncharacterized protein</fullName>
    </submittedName>
</protein>
<evidence type="ECO:0000313" key="2">
    <source>
        <dbReference type="Proteomes" id="UP000278627"/>
    </source>
</evidence>
<name>A0A0N4SZU2_BRUPA</name>
<dbReference type="Proteomes" id="UP000278627">
    <property type="component" value="Unassembled WGS sequence"/>
</dbReference>
<keyword evidence="2" id="KW-1185">Reference proteome</keyword>
<gene>
    <name evidence="1" type="ORF">BPAG_LOCUS1329</name>
</gene>
<dbReference type="EMBL" id="UZAD01000098">
    <property type="protein sequence ID" value="VDN82515.1"/>
    <property type="molecule type" value="Genomic_DNA"/>
</dbReference>
<proteinExistence type="predicted"/>
<evidence type="ECO:0000313" key="3">
    <source>
        <dbReference type="WBParaSite" id="BPAG_0000132801-mRNA-1"/>
    </source>
</evidence>